<feature type="region of interest" description="Disordered" evidence="1">
    <location>
        <begin position="1"/>
        <end position="31"/>
    </location>
</feature>
<gene>
    <name evidence="2" type="ORF">AV274_6250</name>
</gene>
<feature type="compositionally biased region" description="Basic residues" evidence="1">
    <location>
        <begin position="111"/>
        <end position="130"/>
    </location>
</feature>
<proteinExistence type="predicted"/>
<dbReference type="EMBL" id="LXWW01000564">
    <property type="protein sequence ID" value="OAO12079.1"/>
    <property type="molecule type" value="Genomic_DNA"/>
</dbReference>
<feature type="compositionally biased region" description="Basic and acidic residues" evidence="1">
    <location>
        <begin position="21"/>
        <end position="31"/>
    </location>
</feature>
<organism evidence="2 3">
    <name type="scientific">Blastocystis sp. subtype 1 (strain ATCC 50177 / NandII)</name>
    <dbReference type="NCBI Taxonomy" id="478820"/>
    <lineage>
        <taxon>Eukaryota</taxon>
        <taxon>Sar</taxon>
        <taxon>Stramenopiles</taxon>
        <taxon>Bigyra</taxon>
        <taxon>Opalozoa</taxon>
        <taxon>Opalinata</taxon>
        <taxon>Blastocystidae</taxon>
        <taxon>Blastocystis</taxon>
    </lineage>
</organism>
<dbReference type="Proteomes" id="UP000078348">
    <property type="component" value="Unassembled WGS sequence"/>
</dbReference>
<feature type="region of interest" description="Disordered" evidence="1">
    <location>
        <begin position="65"/>
        <end position="134"/>
    </location>
</feature>
<sequence>HGRYFFESARNPRGRTQFQTKQREDSQRRETGLEALFFPPRAQDARQRKIAFRDVGSQNREQRNFAQALRSESLPDGRIRGGSRKRLRTARVQRAGGRDPVSLSQGGGHQSHGRGVRRAARSARGGRRALSRGQGTARSLSELIFTSATQSEKWVKKAGGLLIV</sequence>
<dbReference type="AlphaFoldDB" id="A0A196S7W1"/>
<feature type="compositionally biased region" description="Basic residues" evidence="1">
    <location>
        <begin position="81"/>
        <end position="91"/>
    </location>
</feature>
<reference evidence="2 3" key="1">
    <citation type="submission" date="2016-05" db="EMBL/GenBank/DDBJ databases">
        <title>Nuclear genome of Blastocystis sp. subtype 1 NandII.</title>
        <authorList>
            <person name="Gentekaki E."/>
            <person name="Curtis B."/>
            <person name="Stairs C."/>
            <person name="Eme L."/>
            <person name="Herman E."/>
            <person name="Klimes V."/>
            <person name="Arias M.C."/>
            <person name="Elias M."/>
            <person name="Hilliou F."/>
            <person name="Klute M."/>
            <person name="Malik S.-B."/>
            <person name="Pightling A."/>
            <person name="Rachubinski R."/>
            <person name="Salas D."/>
            <person name="Schlacht A."/>
            <person name="Suga H."/>
            <person name="Archibald J."/>
            <person name="Ball S.G."/>
            <person name="Clark G."/>
            <person name="Dacks J."/>
            <person name="Van Der Giezen M."/>
            <person name="Tsaousis A."/>
            <person name="Roger A."/>
        </authorList>
    </citation>
    <scope>NUCLEOTIDE SEQUENCE [LARGE SCALE GENOMIC DNA]</scope>
    <source>
        <strain evidence="3">ATCC 50177 / NandII</strain>
    </source>
</reference>
<evidence type="ECO:0000313" key="3">
    <source>
        <dbReference type="Proteomes" id="UP000078348"/>
    </source>
</evidence>
<name>A0A196S7W1_BLAHN</name>
<evidence type="ECO:0000313" key="2">
    <source>
        <dbReference type="EMBL" id="OAO12079.1"/>
    </source>
</evidence>
<comment type="caution">
    <text evidence="2">The sequence shown here is derived from an EMBL/GenBank/DDBJ whole genome shotgun (WGS) entry which is preliminary data.</text>
</comment>
<accession>A0A196S7W1</accession>
<evidence type="ECO:0000256" key="1">
    <source>
        <dbReference type="SAM" id="MobiDB-lite"/>
    </source>
</evidence>
<feature type="non-terminal residue" evidence="2">
    <location>
        <position position="1"/>
    </location>
</feature>
<protein>
    <submittedName>
        <fullName evidence="2">Uncharacterized protein</fullName>
    </submittedName>
</protein>
<keyword evidence="3" id="KW-1185">Reference proteome</keyword>